<proteinExistence type="predicted"/>
<reference evidence="2 3" key="2">
    <citation type="journal article" date="2010" name="Stand. Genomic Sci.">
        <title>Complete genome sequence of Chitinophaga pinensis type strain (UQM 2034).</title>
        <authorList>
            <person name="Glavina Del Rio T."/>
            <person name="Abt B."/>
            <person name="Spring S."/>
            <person name="Lapidus A."/>
            <person name="Nolan M."/>
            <person name="Tice H."/>
            <person name="Copeland A."/>
            <person name="Cheng J.F."/>
            <person name="Chen F."/>
            <person name="Bruce D."/>
            <person name="Goodwin L."/>
            <person name="Pitluck S."/>
            <person name="Ivanova N."/>
            <person name="Mavromatis K."/>
            <person name="Mikhailova N."/>
            <person name="Pati A."/>
            <person name="Chen A."/>
            <person name="Palaniappan K."/>
            <person name="Land M."/>
            <person name="Hauser L."/>
            <person name="Chang Y.J."/>
            <person name="Jeffries C.D."/>
            <person name="Chain P."/>
            <person name="Saunders E."/>
            <person name="Detter J.C."/>
            <person name="Brettin T."/>
            <person name="Rohde M."/>
            <person name="Goker M."/>
            <person name="Bristow J."/>
            <person name="Eisen J.A."/>
            <person name="Markowitz V."/>
            <person name="Hugenholtz P."/>
            <person name="Kyrpides N.C."/>
            <person name="Klenk H.P."/>
            <person name="Lucas S."/>
        </authorList>
    </citation>
    <scope>NUCLEOTIDE SEQUENCE [LARGE SCALE GENOMIC DNA]</scope>
    <source>
        <strain evidence="3">ATCC 43595 / DSM 2588 / LMG 13176 / NBRC 15968 / NCIMB 11800 / UQM 2034</strain>
    </source>
</reference>
<feature type="transmembrane region" description="Helical" evidence="1">
    <location>
        <begin position="89"/>
        <end position="106"/>
    </location>
</feature>
<feature type="transmembrane region" description="Helical" evidence="1">
    <location>
        <begin position="38"/>
        <end position="57"/>
    </location>
</feature>
<feature type="transmembrane region" description="Helical" evidence="1">
    <location>
        <begin position="6"/>
        <end position="26"/>
    </location>
</feature>
<dbReference type="EMBL" id="CP001699">
    <property type="protein sequence ID" value="ACU63075.1"/>
    <property type="molecule type" value="Genomic_DNA"/>
</dbReference>
<sequence length="108" mass="12055">MLFNIVLLIHFLAFLTFAGQLLLLYPQPEKRTNNLTRIIGIVLLVTSGLLVALKYPALNYYKILPKLSCFLICSLLIGIYSGRTMPEKVYKTVFGLVILAALIAVVKV</sequence>
<dbReference type="OrthoDB" id="678120at2"/>
<evidence type="ECO:0000313" key="2">
    <source>
        <dbReference type="EMBL" id="ACU63075.1"/>
    </source>
</evidence>
<name>A0A979G940_CHIPD</name>
<keyword evidence="1" id="KW-1133">Transmembrane helix</keyword>
<gene>
    <name evidence="2" type="ordered locus">Cpin_5651</name>
</gene>
<keyword evidence="1" id="KW-0812">Transmembrane</keyword>
<protein>
    <submittedName>
        <fullName evidence="2">Uncharacterized protein</fullName>
    </submittedName>
</protein>
<feature type="transmembrane region" description="Helical" evidence="1">
    <location>
        <begin position="63"/>
        <end position="82"/>
    </location>
</feature>
<dbReference type="AlphaFoldDB" id="A0A979G940"/>
<keyword evidence="1" id="KW-0472">Membrane</keyword>
<evidence type="ECO:0000313" key="3">
    <source>
        <dbReference type="Proteomes" id="UP000002215"/>
    </source>
</evidence>
<dbReference type="RefSeq" id="WP_012793242.1">
    <property type="nucleotide sequence ID" value="NC_013132.1"/>
</dbReference>
<accession>A0A979G940</accession>
<organism evidence="2 3">
    <name type="scientific">Chitinophaga pinensis (strain ATCC 43595 / DSM 2588 / LMG 13176 / NBRC 15968 / NCIMB 11800 / UQM 2034)</name>
    <dbReference type="NCBI Taxonomy" id="485918"/>
    <lineage>
        <taxon>Bacteria</taxon>
        <taxon>Pseudomonadati</taxon>
        <taxon>Bacteroidota</taxon>
        <taxon>Chitinophagia</taxon>
        <taxon>Chitinophagales</taxon>
        <taxon>Chitinophagaceae</taxon>
        <taxon>Chitinophaga</taxon>
    </lineage>
</organism>
<dbReference type="Proteomes" id="UP000002215">
    <property type="component" value="Chromosome"/>
</dbReference>
<reference evidence="3" key="1">
    <citation type="submission" date="2009-08" db="EMBL/GenBank/DDBJ databases">
        <title>The complete genome of Chitinophaga pinensis DSM 2588.</title>
        <authorList>
            <consortium name="US DOE Joint Genome Institute (JGI-PGF)"/>
            <person name="Lucas S."/>
            <person name="Copeland A."/>
            <person name="Lapidus A."/>
            <person name="Glavina del Rio T."/>
            <person name="Dalin E."/>
            <person name="Tice H."/>
            <person name="Bruce D."/>
            <person name="Goodwin L."/>
            <person name="Pitluck S."/>
            <person name="Kyrpides N."/>
            <person name="Mavromatis K."/>
            <person name="Ivanova N."/>
            <person name="Mikhailova N."/>
            <person name="Sims D."/>
            <person name="Meinche L."/>
            <person name="Brettin T."/>
            <person name="Detter J.C."/>
            <person name="Han C."/>
            <person name="Larimer F."/>
            <person name="Land M."/>
            <person name="Hauser L."/>
            <person name="Markowitz V."/>
            <person name="Cheng J.-F."/>
            <person name="Hugenholtz P."/>
            <person name="Woyke T."/>
            <person name="Wu D."/>
            <person name="Spring S."/>
            <person name="Klenk H.-P."/>
            <person name="Eisen J.A."/>
        </authorList>
    </citation>
    <scope>NUCLEOTIDE SEQUENCE [LARGE SCALE GENOMIC DNA]</scope>
    <source>
        <strain evidence="3">ATCC 43595 / DSM 2588 / LMG 13176 / NBRC 15968 / NCIMB 11800 / UQM 2034</strain>
    </source>
</reference>
<evidence type="ECO:0000256" key="1">
    <source>
        <dbReference type="SAM" id="Phobius"/>
    </source>
</evidence>
<dbReference type="KEGG" id="cpi:Cpin_5651"/>